<accession>K6Y9P7</accession>
<gene>
    <name evidence="2" type="ORF">GARC_3727</name>
</gene>
<dbReference type="EMBL" id="BAEO01000055">
    <property type="protein sequence ID" value="GAC20681.1"/>
    <property type="molecule type" value="Genomic_DNA"/>
</dbReference>
<proteinExistence type="predicted"/>
<dbReference type="eggNOG" id="COG2311">
    <property type="taxonomic scope" value="Bacteria"/>
</dbReference>
<reference evidence="2 3" key="1">
    <citation type="journal article" date="2017" name="Antonie Van Leeuwenhoek">
        <title>Rhizobium rhizosphaerae sp. nov., a novel species isolated from rice rhizosphere.</title>
        <authorList>
            <person name="Zhao J.J."/>
            <person name="Zhang J."/>
            <person name="Zhang R.J."/>
            <person name="Zhang C.W."/>
            <person name="Yin H.Q."/>
            <person name="Zhang X.X."/>
        </authorList>
    </citation>
    <scope>NUCLEOTIDE SEQUENCE [LARGE SCALE GENOMIC DNA]</scope>
    <source>
        <strain evidence="2 3">BSs20135</strain>
    </source>
</reference>
<evidence type="ECO:0000313" key="3">
    <source>
        <dbReference type="Proteomes" id="UP000006327"/>
    </source>
</evidence>
<dbReference type="Proteomes" id="UP000006327">
    <property type="component" value="Unassembled WGS sequence"/>
</dbReference>
<keyword evidence="3" id="KW-1185">Reference proteome</keyword>
<keyword evidence="1" id="KW-1133">Transmembrane helix</keyword>
<organism evidence="2 3">
    <name type="scientific">Paraglaciecola arctica BSs20135</name>
    <dbReference type="NCBI Taxonomy" id="493475"/>
    <lineage>
        <taxon>Bacteria</taxon>
        <taxon>Pseudomonadati</taxon>
        <taxon>Pseudomonadota</taxon>
        <taxon>Gammaproteobacteria</taxon>
        <taxon>Alteromonadales</taxon>
        <taxon>Alteromonadaceae</taxon>
        <taxon>Paraglaciecola</taxon>
    </lineage>
</organism>
<feature type="transmembrane region" description="Helical" evidence="1">
    <location>
        <begin position="14"/>
        <end position="35"/>
    </location>
</feature>
<comment type="caution">
    <text evidence="2">The sequence shown here is derived from an EMBL/GenBank/DDBJ whole genome shotgun (WGS) entry which is preliminary data.</text>
</comment>
<evidence type="ECO:0000256" key="1">
    <source>
        <dbReference type="SAM" id="Phobius"/>
    </source>
</evidence>
<protein>
    <submittedName>
        <fullName evidence="2">Uncharacterized protein</fullName>
    </submittedName>
</protein>
<evidence type="ECO:0000313" key="2">
    <source>
        <dbReference type="EMBL" id="GAC20681.1"/>
    </source>
</evidence>
<keyword evidence="1" id="KW-0472">Membrane</keyword>
<sequence length="65" mass="7482">MDGWNFNSWFVTEVVFEGAVKGLFSLLFGSGFILMPNSLEKLGMDVYTRRLEWLLAFGLIYGQLR</sequence>
<name>K6Y9P7_9ALTE</name>
<dbReference type="AlphaFoldDB" id="K6Y9P7"/>
<keyword evidence="1" id="KW-0812">Transmembrane</keyword>